<dbReference type="PANTHER" id="PTHR32063">
    <property type="match status" value="1"/>
</dbReference>
<dbReference type="GO" id="GO:0042910">
    <property type="term" value="F:xenobiotic transmembrane transporter activity"/>
    <property type="evidence" value="ECO:0007669"/>
    <property type="project" value="TreeGrafter"/>
</dbReference>
<feature type="transmembrane region" description="Helical" evidence="1">
    <location>
        <begin position="955"/>
        <end position="974"/>
    </location>
</feature>
<dbReference type="EMBL" id="NIBG01000013">
    <property type="protein sequence ID" value="PAB58625.1"/>
    <property type="molecule type" value="Genomic_DNA"/>
</dbReference>
<feature type="transmembrane region" description="Helical" evidence="1">
    <location>
        <begin position="909"/>
        <end position="934"/>
    </location>
</feature>
<feature type="transmembrane region" description="Helical" evidence="1">
    <location>
        <begin position="387"/>
        <end position="407"/>
    </location>
</feature>
<dbReference type="AlphaFoldDB" id="A0A267MID1"/>
<dbReference type="Gene3D" id="3.30.70.1440">
    <property type="entry name" value="Multidrug efflux transporter AcrB pore domain"/>
    <property type="match status" value="1"/>
</dbReference>
<dbReference type="SUPFAM" id="SSF82714">
    <property type="entry name" value="Multidrug efflux transporter AcrB TolC docking domain, DN and DC subdomains"/>
    <property type="match status" value="2"/>
</dbReference>
<keyword evidence="1" id="KW-1133">Transmembrane helix</keyword>
<feature type="transmembrane region" description="Helical" evidence="1">
    <location>
        <begin position="980"/>
        <end position="1009"/>
    </location>
</feature>
<dbReference type="SUPFAM" id="SSF82866">
    <property type="entry name" value="Multidrug efflux transporter AcrB transmembrane domain"/>
    <property type="match status" value="2"/>
</dbReference>
<organism evidence="2 3">
    <name type="scientific">Anaeromicrobium sediminis</name>
    <dbReference type="NCBI Taxonomy" id="1478221"/>
    <lineage>
        <taxon>Bacteria</taxon>
        <taxon>Bacillati</taxon>
        <taxon>Bacillota</taxon>
        <taxon>Clostridia</taxon>
        <taxon>Peptostreptococcales</taxon>
        <taxon>Thermotaleaceae</taxon>
        <taxon>Anaeromicrobium</taxon>
    </lineage>
</organism>
<dbReference type="OrthoDB" id="9757876at2"/>
<dbReference type="Proteomes" id="UP000216024">
    <property type="component" value="Unassembled WGS sequence"/>
</dbReference>
<dbReference type="GO" id="GO:0005886">
    <property type="term" value="C:plasma membrane"/>
    <property type="evidence" value="ECO:0007669"/>
    <property type="project" value="TreeGrafter"/>
</dbReference>
<feature type="transmembrane region" description="Helical" evidence="1">
    <location>
        <begin position="883"/>
        <end position="903"/>
    </location>
</feature>
<reference evidence="2 3" key="1">
    <citation type="submission" date="2017-06" db="EMBL/GenBank/DDBJ databases">
        <title>Draft genome sequence of anaerobic fermentative bacterium Anaeromicrobium sediminis DY2726D isolated from West Pacific Ocean sediments.</title>
        <authorList>
            <person name="Zeng X."/>
        </authorList>
    </citation>
    <scope>NUCLEOTIDE SEQUENCE [LARGE SCALE GENOMIC DNA]</scope>
    <source>
        <strain evidence="2 3">DY2726D</strain>
    </source>
</reference>
<dbReference type="Gene3D" id="3.30.70.1430">
    <property type="entry name" value="Multidrug efflux transporter AcrB pore domain"/>
    <property type="match status" value="2"/>
</dbReference>
<dbReference type="Gene3D" id="3.30.70.1320">
    <property type="entry name" value="Multidrug efflux transporter AcrB pore domain like"/>
    <property type="match status" value="1"/>
</dbReference>
<dbReference type="Pfam" id="PF00873">
    <property type="entry name" value="ACR_tran"/>
    <property type="match status" value="1"/>
</dbReference>
<name>A0A267MID1_9FIRM</name>
<dbReference type="SUPFAM" id="SSF82693">
    <property type="entry name" value="Multidrug efflux transporter AcrB pore domain, PN1, PN2, PC1 and PC2 subdomains"/>
    <property type="match status" value="2"/>
</dbReference>
<keyword evidence="1" id="KW-0472">Membrane</keyword>
<gene>
    <name evidence="2" type="ORF">CCE28_14175</name>
</gene>
<sequence length="1025" mass="112323">MSLNKLIKQLIKERTVTLFLAVIIAFLGSYAYYVLPRQESPDVSFPAAMIITPYPGASPKDVKDLVTSKIEDELAELDGIDEIQGISNQGLSIIVPMFTANTDYDKAMQDVRNAVADAESELPNGAFVNEINTDIVSTAGIIISLSGENYSYEQLASFGELFKDGLTGIDGITKFEIEGEVDKEVKVDIDVGKLNQLGLSIEDVNNIIQSQNIEIPSGKIEYKSGEITVKTPGIYGNIEDIKNTIIFVARDTGVVTRLSDIANVYMDLEDGVEKYKQKGLNTVLLTGYFEKGKNVVIIGKDVRVALDKVKGQLPEDLIVEEIIYQPDDVAKSVNDFMINLVEGIVLVVIVVFLGMGLRNALVVSTAIPLSILMTFGVMYLMKIYIHQMSLTALIVALGILVDNAIVISDTIQVKIDEGESRLDAAYNGTAVSSIPIFTATLTTIAAFSPLLGMPGAAGKFLGSIPRVLIISIIAAYIVSMFITPAMSAIAFRPSKKKSDKEGTLRLFFKNTLKTGLKWKKSTIAVTFLALILVMNVLMPQLPSEFFPYADKDILYIEMNTEIGGSIDATEKLTDEVVELLSKEPEITNYTVSVGNGLPKYYITVPVATPSQDYGQMLCKFDLGDKKNRRFEDKVVFLNYIQNKLDANISGGKCSAKLLANAKPAEAKVILRLSSDNLDRLREVANLLKDEIGKIPGTTNVRHDMKDKTYELNVDVDEDIASNLGISKYDIQKQINVALYGSTSSVFRRDGNEYNIKVKGDIHSVEELENLGIKSSMTNNKIPLKQFAKVTYSKKDDTIKTFNREQTVELLANELPGYSPATIEDIIEFELLPTLDTSGVKIDFAGEREDISENFGIVGLLAVFAMFIIYVILVIQFKSFMQPLVIMITIPLSLIGSVTGLFIFNKPLSLTAFLGIIALIGLVVKNGILLIEYINDARKRGDSIDDACIDAVGKRFNAIILSATTTVIGLVPLALSGSGLFGPMAISLMFGLMASTFLTMIVIPVVYSLVEGFMEKMKNRRKAVAQ</sequence>
<dbReference type="Gene3D" id="1.20.1640.10">
    <property type="entry name" value="Multidrug efflux transporter AcrB transmembrane domain"/>
    <property type="match status" value="2"/>
</dbReference>
<dbReference type="Gene3D" id="3.30.2090.10">
    <property type="entry name" value="Multidrug efflux transporter AcrB TolC docking domain, DN and DC subdomains"/>
    <property type="match status" value="2"/>
</dbReference>
<evidence type="ECO:0008006" key="4">
    <source>
        <dbReference type="Google" id="ProtNLM"/>
    </source>
</evidence>
<evidence type="ECO:0000313" key="2">
    <source>
        <dbReference type="EMBL" id="PAB58625.1"/>
    </source>
</evidence>
<feature type="transmembrane region" description="Helical" evidence="1">
    <location>
        <begin position="428"/>
        <end position="447"/>
    </location>
</feature>
<evidence type="ECO:0000313" key="3">
    <source>
        <dbReference type="Proteomes" id="UP000216024"/>
    </source>
</evidence>
<feature type="transmembrane region" description="Helical" evidence="1">
    <location>
        <begin position="336"/>
        <end position="353"/>
    </location>
</feature>
<dbReference type="PRINTS" id="PR00702">
    <property type="entry name" value="ACRIFLAVINRP"/>
</dbReference>
<proteinExistence type="predicted"/>
<keyword evidence="3" id="KW-1185">Reference proteome</keyword>
<dbReference type="InterPro" id="IPR001036">
    <property type="entry name" value="Acrflvin-R"/>
</dbReference>
<dbReference type="PANTHER" id="PTHR32063:SF18">
    <property type="entry name" value="CATION EFFLUX SYSTEM PROTEIN"/>
    <property type="match status" value="1"/>
</dbReference>
<accession>A0A267MID1</accession>
<dbReference type="InterPro" id="IPR027463">
    <property type="entry name" value="AcrB_DN_DC_subdom"/>
</dbReference>
<keyword evidence="1" id="KW-0812">Transmembrane</keyword>
<protein>
    <recommendedName>
        <fullName evidence="4">Transporter</fullName>
    </recommendedName>
</protein>
<evidence type="ECO:0000256" key="1">
    <source>
        <dbReference type="SAM" id="Phobius"/>
    </source>
</evidence>
<comment type="caution">
    <text evidence="2">The sequence shown here is derived from an EMBL/GenBank/DDBJ whole genome shotgun (WGS) entry which is preliminary data.</text>
</comment>
<feature type="transmembrane region" description="Helical" evidence="1">
    <location>
        <begin position="467"/>
        <end position="491"/>
    </location>
</feature>
<feature type="transmembrane region" description="Helical" evidence="1">
    <location>
        <begin position="522"/>
        <end position="541"/>
    </location>
</feature>
<feature type="transmembrane region" description="Helical" evidence="1">
    <location>
        <begin position="360"/>
        <end position="381"/>
    </location>
</feature>
<feature type="transmembrane region" description="Helical" evidence="1">
    <location>
        <begin position="854"/>
        <end position="876"/>
    </location>
</feature>